<dbReference type="InterPro" id="IPR025246">
    <property type="entry name" value="IS30-like_HTH"/>
</dbReference>
<dbReference type="KEGG" id="spar:SPRG_20031"/>
<evidence type="ECO:0000313" key="4">
    <source>
        <dbReference type="Proteomes" id="UP000030745"/>
    </source>
</evidence>
<dbReference type="RefSeq" id="XP_012200559.1">
    <property type="nucleotide sequence ID" value="XM_012345169.1"/>
</dbReference>
<accession>A0A067CEB3</accession>
<feature type="domain" description="Tc1-like transposase DDE" evidence="1">
    <location>
        <begin position="166"/>
        <end position="277"/>
    </location>
</feature>
<dbReference type="EMBL" id="KK583209">
    <property type="protein sequence ID" value="KDO28828.1"/>
    <property type="molecule type" value="Genomic_DNA"/>
</dbReference>
<dbReference type="OrthoDB" id="78686at2759"/>
<proteinExistence type="predicted"/>
<dbReference type="Pfam" id="PF13936">
    <property type="entry name" value="HTH_38"/>
    <property type="match status" value="1"/>
</dbReference>
<dbReference type="Proteomes" id="UP000030745">
    <property type="component" value="Unassembled WGS sequence"/>
</dbReference>
<dbReference type="VEuPathDB" id="FungiDB:SPRG_20031"/>
<dbReference type="PANTHER" id="PTHR23022:SF129">
    <property type="entry name" value="TRANSPOSABLE ELEMENT TC3 TRANSPOSASE"/>
    <property type="match status" value="1"/>
</dbReference>
<dbReference type="PANTHER" id="PTHR23022">
    <property type="entry name" value="TRANSPOSABLE ELEMENT-RELATED"/>
    <property type="match status" value="1"/>
</dbReference>
<gene>
    <name evidence="3" type="ORF">SPRG_20031</name>
</gene>
<dbReference type="AlphaFoldDB" id="A0A067CEB3"/>
<dbReference type="Pfam" id="PF13358">
    <property type="entry name" value="DDE_3"/>
    <property type="match status" value="1"/>
</dbReference>
<name>A0A067CEB3_SAPPC</name>
<dbReference type="InterPro" id="IPR036397">
    <property type="entry name" value="RNaseH_sf"/>
</dbReference>
<evidence type="ECO:0000313" key="3">
    <source>
        <dbReference type="EMBL" id="KDO28828.1"/>
    </source>
</evidence>
<dbReference type="InterPro" id="IPR052338">
    <property type="entry name" value="Transposase_5"/>
</dbReference>
<dbReference type="InterPro" id="IPR038717">
    <property type="entry name" value="Tc1-like_DDE_dom"/>
</dbReference>
<sequence length="323" mass="36220">MPRGTILTPSERESILALSHSGLSNRAIAKQLRRSPKVVNHFLKDPDAYNTAKRPGRKPKLSAEATRRLVAAASEGIFTARQLRLVHQVPLGVRRIQQIVSSAEPFRSEVPNLTPAQMRQRVLFAKRHLEARFDWSSVIFSDEKTFYLNVHQIDDQIVNQTHQLIQPGASITVWGAFAADGTKVLAILDGKQDAMTYCRTLQQHLLSMYDRSRHTFQHDNAVVHASRATAAFLRMKKVKVLSWPARSPDLSPIENVWSHVMGDVYADGRRYSSVPALRAAIETAWSRLSSAYLKTLVASMNKRCVAILMKRGAEVDVKPVHAS</sequence>
<organism evidence="3 4">
    <name type="scientific">Saprolegnia parasitica (strain CBS 223.65)</name>
    <dbReference type="NCBI Taxonomy" id="695850"/>
    <lineage>
        <taxon>Eukaryota</taxon>
        <taxon>Sar</taxon>
        <taxon>Stramenopiles</taxon>
        <taxon>Oomycota</taxon>
        <taxon>Saprolegniomycetes</taxon>
        <taxon>Saprolegniales</taxon>
        <taxon>Saprolegniaceae</taxon>
        <taxon>Saprolegnia</taxon>
    </lineage>
</organism>
<dbReference type="STRING" id="695850.A0A067CEB3"/>
<evidence type="ECO:0008006" key="5">
    <source>
        <dbReference type="Google" id="ProtNLM"/>
    </source>
</evidence>
<dbReference type="Gene3D" id="1.10.10.60">
    <property type="entry name" value="Homeodomain-like"/>
    <property type="match status" value="1"/>
</dbReference>
<evidence type="ECO:0000259" key="2">
    <source>
        <dbReference type="Pfam" id="PF13936"/>
    </source>
</evidence>
<evidence type="ECO:0000259" key="1">
    <source>
        <dbReference type="Pfam" id="PF13358"/>
    </source>
</evidence>
<dbReference type="Gene3D" id="3.30.420.10">
    <property type="entry name" value="Ribonuclease H-like superfamily/Ribonuclease H"/>
    <property type="match status" value="1"/>
</dbReference>
<feature type="domain" description="Transposase IS30-like HTH" evidence="2">
    <location>
        <begin position="4"/>
        <end position="41"/>
    </location>
</feature>
<protein>
    <recommendedName>
        <fullName evidence="5">Tc3 transposase DNA binding domain-containing protein</fullName>
    </recommendedName>
</protein>
<dbReference type="InterPro" id="IPR009057">
    <property type="entry name" value="Homeodomain-like_sf"/>
</dbReference>
<keyword evidence="4" id="KW-1185">Reference proteome</keyword>
<dbReference type="SUPFAM" id="SSF46689">
    <property type="entry name" value="Homeodomain-like"/>
    <property type="match status" value="1"/>
</dbReference>
<dbReference type="GO" id="GO:0003676">
    <property type="term" value="F:nucleic acid binding"/>
    <property type="evidence" value="ECO:0007669"/>
    <property type="project" value="InterPro"/>
</dbReference>
<reference evidence="3 4" key="1">
    <citation type="journal article" date="2013" name="PLoS Genet.">
        <title>Distinctive expansion of potential virulence genes in the genome of the oomycete fish pathogen Saprolegnia parasitica.</title>
        <authorList>
            <person name="Jiang R.H."/>
            <person name="de Bruijn I."/>
            <person name="Haas B.J."/>
            <person name="Belmonte R."/>
            <person name="Lobach L."/>
            <person name="Christie J."/>
            <person name="van den Ackerveken G."/>
            <person name="Bottin A."/>
            <person name="Bulone V."/>
            <person name="Diaz-Moreno S.M."/>
            <person name="Dumas B."/>
            <person name="Fan L."/>
            <person name="Gaulin E."/>
            <person name="Govers F."/>
            <person name="Grenville-Briggs L.J."/>
            <person name="Horner N.R."/>
            <person name="Levin J.Z."/>
            <person name="Mammella M."/>
            <person name="Meijer H.J."/>
            <person name="Morris P."/>
            <person name="Nusbaum C."/>
            <person name="Oome S."/>
            <person name="Phillips A.J."/>
            <person name="van Rooyen D."/>
            <person name="Rzeszutek E."/>
            <person name="Saraiva M."/>
            <person name="Secombes C.J."/>
            <person name="Seidl M.F."/>
            <person name="Snel B."/>
            <person name="Stassen J.H."/>
            <person name="Sykes S."/>
            <person name="Tripathy S."/>
            <person name="van den Berg H."/>
            <person name="Vega-Arreguin J.C."/>
            <person name="Wawra S."/>
            <person name="Young S.K."/>
            <person name="Zeng Q."/>
            <person name="Dieguez-Uribeondo J."/>
            <person name="Russ C."/>
            <person name="Tyler B.M."/>
            <person name="van West P."/>
        </authorList>
    </citation>
    <scope>NUCLEOTIDE SEQUENCE [LARGE SCALE GENOMIC DNA]</scope>
    <source>
        <strain evidence="3 4">CBS 223.65</strain>
    </source>
</reference>
<dbReference type="GeneID" id="24141272"/>
<dbReference type="OMA" id="EVAEWRI"/>